<sequence>MLTKTSIGIILIKPGSIKFPPEVLLVHKRYTYVFSDFVNGNYIYLHHNNNSFFLKKKYTIMSVEALLEQMTTDELLDILSLNFEQMWYRINLSVDKTDPVYIKKYNKFKLEFLHFDNGAKLTSIIKSIRSRGSLLWEVPKGRKSNDIKESDLECAMREIEEETGITKSHYEIIPNVKKKVSYISNNVKYIFIYFVAFTNAKIIKSRNQLNGKIYQSNTIESNDIREVSEIGWFNLQYIKLFDNGSGHLYNIIKPSFAIVKNYLKK</sequence>
<organism evidence="2">
    <name type="scientific">viral metagenome</name>
    <dbReference type="NCBI Taxonomy" id="1070528"/>
    <lineage>
        <taxon>unclassified sequences</taxon>
        <taxon>metagenomes</taxon>
        <taxon>organismal metagenomes</taxon>
    </lineage>
</organism>
<reference evidence="2" key="1">
    <citation type="journal article" date="2020" name="Nature">
        <title>Giant virus diversity and host interactions through global metagenomics.</title>
        <authorList>
            <person name="Schulz F."/>
            <person name="Roux S."/>
            <person name="Paez-Espino D."/>
            <person name="Jungbluth S."/>
            <person name="Walsh D.A."/>
            <person name="Denef V.J."/>
            <person name="McMahon K.D."/>
            <person name="Konstantinidis K.T."/>
            <person name="Eloe-Fadrosh E.A."/>
            <person name="Kyrpides N.C."/>
            <person name="Woyke T."/>
        </authorList>
    </citation>
    <scope>NUCLEOTIDE SEQUENCE</scope>
    <source>
        <strain evidence="2">GVMAG-M-3300023184-186</strain>
    </source>
</reference>
<dbReference type="AlphaFoldDB" id="A0A6C0I2H4"/>
<dbReference type="Pfam" id="PF00293">
    <property type="entry name" value="NUDIX"/>
    <property type="match status" value="1"/>
</dbReference>
<name>A0A6C0I2H4_9ZZZZ</name>
<dbReference type="EMBL" id="MN740067">
    <property type="protein sequence ID" value="QHT86353.1"/>
    <property type="molecule type" value="Genomic_DNA"/>
</dbReference>
<accession>A0A6C0I2H4</accession>
<evidence type="ECO:0000313" key="2">
    <source>
        <dbReference type="EMBL" id="QHT86353.1"/>
    </source>
</evidence>
<dbReference type="InterPro" id="IPR000086">
    <property type="entry name" value="NUDIX_hydrolase_dom"/>
</dbReference>
<dbReference type="PROSITE" id="PS51462">
    <property type="entry name" value="NUDIX"/>
    <property type="match status" value="1"/>
</dbReference>
<proteinExistence type="predicted"/>
<protein>
    <recommendedName>
        <fullName evidence="1">Nudix hydrolase domain-containing protein</fullName>
    </recommendedName>
</protein>
<feature type="domain" description="Nudix hydrolase" evidence="1">
    <location>
        <begin position="95"/>
        <end position="254"/>
    </location>
</feature>
<dbReference type="InterPro" id="IPR015797">
    <property type="entry name" value="NUDIX_hydrolase-like_dom_sf"/>
</dbReference>
<dbReference type="Gene3D" id="3.90.79.10">
    <property type="entry name" value="Nucleoside Triphosphate Pyrophosphohydrolase"/>
    <property type="match status" value="1"/>
</dbReference>
<dbReference type="SUPFAM" id="SSF55811">
    <property type="entry name" value="Nudix"/>
    <property type="match status" value="1"/>
</dbReference>
<evidence type="ECO:0000259" key="1">
    <source>
        <dbReference type="PROSITE" id="PS51462"/>
    </source>
</evidence>